<evidence type="ECO:0000313" key="2">
    <source>
        <dbReference type="Proteomes" id="UP000599074"/>
    </source>
</evidence>
<protein>
    <submittedName>
        <fullName evidence="1">Uncharacterized protein</fullName>
    </submittedName>
</protein>
<dbReference type="Proteomes" id="UP000599074">
    <property type="component" value="Unassembled WGS sequence"/>
</dbReference>
<dbReference type="RefSeq" id="WP_239088109.1">
    <property type="nucleotide sequence ID" value="NZ_BOON01000017.1"/>
</dbReference>
<dbReference type="AlphaFoldDB" id="A0A8J3TJ31"/>
<accession>A0A8J3TJ31</accession>
<evidence type="ECO:0000313" key="1">
    <source>
        <dbReference type="EMBL" id="GII22335.1"/>
    </source>
</evidence>
<sequence length="143" mass="15537">MTVFSSDLGRLRDPQHAQASRIAVEGSDMEELERNLRELEQAEVVAFGGVGFAGEVLSVTRAFDAVADECGAALRPRLERLLDRGSAAGRVYAAFLLARCDRQAGRDAWQRLAGDRSPVETFTGCVKNRTTIAEYAAAQHEPA</sequence>
<proteinExistence type="predicted"/>
<name>A0A8J3TJ31_9ACTN</name>
<reference evidence="1" key="1">
    <citation type="submission" date="2021-01" db="EMBL/GenBank/DDBJ databases">
        <title>Whole genome shotgun sequence of Planosporangium mesophilum NBRC 109066.</title>
        <authorList>
            <person name="Komaki H."/>
            <person name="Tamura T."/>
        </authorList>
    </citation>
    <scope>NUCLEOTIDE SEQUENCE</scope>
    <source>
        <strain evidence="1">NBRC 109066</strain>
    </source>
</reference>
<organism evidence="1 2">
    <name type="scientific">Planosporangium mesophilum</name>
    <dbReference type="NCBI Taxonomy" id="689768"/>
    <lineage>
        <taxon>Bacteria</taxon>
        <taxon>Bacillati</taxon>
        <taxon>Actinomycetota</taxon>
        <taxon>Actinomycetes</taxon>
        <taxon>Micromonosporales</taxon>
        <taxon>Micromonosporaceae</taxon>
        <taxon>Planosporangium</taxon>
    </lineage>
</organism>
<keyword evidence="2" id="KW-1185">Reference proteome</keyword>
<gene>
    <name evidence="1" type="ORF">Pme01_19320</name>
</gene>
<dbReference type="EMBL" id="BOON01000017">
    <property type="protein sequence ID" value="GII22335.1"/>
    <property type="molecule type" value="Genomic_DNA"/>
</dbReference>
<comment type="caution">
    <text evidence="1">The sequence shown here is derived from an EMBL/GenBank/DDBJ whole genome shotgun (WGS) entry which is preliminary data.</text>
</comment>